<dbReference type="RefSeq" id="WP_242948658.1">
    <property type="nucleotide sequence ID" value="NZ_FUYH01000001.1"/>
</dbReference>
<keyword evidence="12" id="KW-1185">Reference proteome</keyword>
<dbReference type="GO" id="GO:0140359">
    <property type="term" value="F:ABC-type transporter activity"/>
    <property type="evidence" value="ECO:0007669"/>
    <property type="project" value="InterPro"/>
</dbReference>
<accession>A0A1T4WH41</accession>
<comment type="subcellular location">
    <subcellularLocation>
        <location evidence="1">Cell inner membrane</location>
        <topology evidence="1">Multi-pass membrane protein</topology>
    </subcellularLocation>
    <subcellularLocation>
        <location evidence="9">Cell membrane</location>
        <topology evidence="9">Multi-pass membrane protein</topology>
    </subcellularLocation>
</comment>
<dbReference type="GO" id="GO:0015920">
    <property type="term" value="P:lipopolysaccharide transport"/>
    <property type="evidence" value="ECO:0007669"/>
    <property type="project" value="TreeGrafter"/>
</dbReference>
<protein>
    <recommendedName>
        <fullName evidence="9">Transport permease protein</fullName>
    </recommendedName>
</protein>
<evidence type="ECO:0000313" key="11">
    <source>
        <dbReference type="EMBL" id="SKA76643.1"/>
    </source>
</evidence>
<evidence type="ECO:0000256" key="7">
    <source>
        <dbReference type="ARBA" id="ARBA00022989"/>
    </source>
</evidence>
<evidence type="ECO:0000256" key="2">
    <source>
        <dbReference type="ARBA" id="ARBA00007783"/>
    </source>
</evidence>
<feature type="transmembrane region" description="Helical" evidence="9">
    <location>
        <begin position="173"/>
        <end position="191"/>
    </location>
</feature>
<evidence type="ECO:0000256" key="3">
    <source>
        <dbReference type="ARBA" id="ARBA00022448"/>
    </source>
</evidence>
<evidence type="ECO:0000256" key="5">
    <source>
        <dbReference type="ARBA" id="ARBA00022519"/>
    </source>
</evidence>
<evidence type="ECO:0000256" key="4">
    <source>
        <dbReference type="ARBA" id="ARBA00022475"/>
    </source>
</evidence>
<keyword evidence="4 9" id="KW-1003">Cell membrane</keyword>
<name>A0A1T4WH41_9CLOT</name>
<feature type="transmembrane region" description="Helical" evidence="9">
    <location>
        <begin position="103"/>
        <end position="131"/>
    </location>
</feature>
<feature type="domain" description="ABC transmembrane type-2" evidence="10">
    <location>
        <begin position="32"/>
        <end position="250"/>
    </location>
</feature>
<keyword evidence="5" id="KW-0997">Cell inner membrane</keyword>
<reference evidence="12" key="1">
    <citation type="submission" date="2017-02" db="EMBL/GenBank/DDBJ databases">
        <authorList>
            <person name="Varghese N."/>
            <person name="Submissions S."/>
        </authorList>
    </citation>
    <scope>NUCLEOTIDE SEQUENCE [LARGE SCALE GENOMIC DNA]</scope>
    <source>
        <strain evidence="12">USBA 833</strain>
    </source>
</reference>
<gene>
    <name evidence="11" type="ORF">SAMN05443428_101234</name>
</gene>
<evidence type="ECO:0000256" key="6">
    <source>
        <dbReference type="ARBA" id="ARBA00022692"/>
    </source>
</evidence>
<dbReference type="EMBL" id="FUYH01000001">
    <property type="protein sequence ID" value="SKA76643.1"/>
    <property type="molecule type" value="Genomic_DNA"/>
</dbReference>
<dbReference type="PROSITE" id="PS51012">
    <property type="entry name" value="ABC_TM2"/>
    <property type="match status" value="1"/>
</dbReference>
<dbReference type="PANTHER" id="PTHR30413">
    <property type="entry name" value="INNER MEMBRANE TRANSPORT PERMEASE"/>
    <property type="match status" value="1"/>
</dbReference>
<dbReference type="GO" id="GO:0043190">
    <property type="term" value="C:ATP-binding cassette (ABC) transporter complex"/>
    <property type="evidence" value="ECO:0007669"/>
    <property type="project" value="InterPro"/>
</dbReference>
<comment type="similarity">
    <text evidence="2 9">Belongs to the ABC-2 integral membrane protein family.</text>
</comment>
<feature type="transmembrane region" description="Helical" evidence="9">
    <location>
        <begin position="30"/>
        <end position="51"/>
    </location>
</feature>
<keyword evidence="7 9" id="KW-1133">Transmembrane helix</keyword>
<dbReference type="Pfam" id="PF01061">
    <property type="entry name" value="ABC2_membrane"/>
    <property type="match status" value="1"/>
</dbReference>
<keyword evidence="6 9" id="KW-0812">Transmembrane</keyword>
<evidence type="ECO:0000256" key="1">
    <source>
        <dbReference type="ARBA" id="ARBA00004429"/>
    </source>
</evidence>
<dbReference type="PRINTS" id="PR00164">
    <property type="entry name" value="ABC2TRNSPORT"/>
</dbReference>
<keyword evidence="3 9" id="KW-0813">Transport</keyword>
<organism evidence="11 12">
    <name type="scientific">Caloramator quimbayensis</name>
    <dbReference type="NCBI Taxonomy" id="1147123"/>
    <lineage>
        <taxon>Bacteria</taxon>
        <taxon>Bacillati</taxon>
        <taxon>Bacillota</taxon>
        <taxon>Clostridia</taxon>
        <taxon>Eubacteriales</taxon>
        <taxon>Clostridiaceae</taxon>
        <taxon>Caloramator</taxon>
    </lineage>
</organism>
<feature type="transmembrane region" description="Helical" evidence="9">
    <location>
        <begin position="137"/>
        <end position="166"/>
    </location>
</feature>
<evidence type="ECO:0000313" key="12">
    <source>
        <dbReference type="Proteomes" id="UP000190105"/>
    </source>
</evidence>
<dbReference type="Proteomes" id="UP000190105">
    <property type="component" value="Unassembled WGS sequence"/>
</dbReference>
<sequence length="258" mass="30475">MIEDIMELFKYKEMLKNLVRKDLRTRYKGSFLGFLWTFINPLLMLLVYSIVFPYLLRIQEKNYAMFLFVALIPWMFFSTSLQNGVNSIVWNNGLIKKIYFPRLILPIATATSGLMNCIYSMIVVIISLMIMDVSIKWYVIFLPLLLFIQYLLVLGFCIIFSCINVYFRDLEHILGIVLQAWYFLTPVLYRVDVLPKNLQFALKLNPMSALIISYRDVLYDGKFPNVMSLVYVFIFSIFLLIFSILIFNKLKIRFAEEI</sequence>
<dbReference type="PANTHER" id="PTHR30413:SF8">
    <property type="entry name" value="TRANSPORT PERMEASE PROTEIN"/>
    <property type="match status" value="1"/>
</dbReference>
<proteinExistence type="inferred from homology"/>
<feature type="transmembrane region" description="Helical" evidence="9">
    <location>
        <begin position="226"/>
        <end position="247"/>
    </location>
</feature>
<dbReference type="InterPro" id="IPR047817">
    <property type="entry name" value="ABC2_TM_bact-type"/>
</dbReference>
<dbReference type="AlphaFoldDB" id="A0A1T4WH41"/>
<evidence type="ECO:0000256" key="9">
    <source>
        <dbReference type="RuleBase" id="RU361157"/>
    </source>
</evidence>
<dbReference type="InterPro" id="IPR000412">
    <property type="entry name" value="ABC_2_transport"/>
</dbReference>
<evidence type="ECO:0000259" key="10">
    <source>
        <dbReference type="PROSITE" id="PS51012"/>
    </source>
</evidence>
<dbReference type="InterPro" id="IPR013525">
    <property type="entry name" value="ABC2_TM"/>
</dbReference>
<evidence type="ECO:0000256" key="8">
    <source>
        <dbReference type="ARBA" id="ARBA00023136"/>
    </source>
</evidence>
<feature type="transmembrane region" description="Helical" evidence="9">
    <location>
        <begin position="63"/>
        <end position="82"/>
    </location>
</feature>
<dbReference type="STRING" id="1147123.SAMN05443428_101234"/>
<dbReference type="PIRSF" id="PIRSF006648">
    <property type="entry name" value="DrrB"/>
    <property type="match status" value="1"/>
</dbReference>
<keyword evidence="8 9" id="KW-0472">Membrane</keyword>